<keyword evidence="2" id="KW-1185">Reference proteome</keyword>
<dbReference type="EMBL" id="CAKXAJ010024599">
    <property type="protein sequence ID" value="CAH2228986.1"/>
    <property type="molecule type" value="Genomic_DNA"/>
</dbReference>
<reference evidence="1" key="1">
    <citation type="submission" date="2022-03" db="EMBL/GenBank/DDBJ databases">
        <authorList>
            <person name="Lindestad O."/>
        </authorList>
    </citation>
    <scope>NUCLEOTIDE SEQUENCE</scope>
</reference>
<evidence type="ECO:0000313" key="2">
    <source>
        <dbReference type="Proteomes" id="UP000838756"/>
    </source>
</evidence>
<accession>A0A8S4QZU0</accession>
<name>A0A8S4QZU0_9NEOP</name>
<evidence type="ECO:0000313" key="1">
    <source>
        <dbReference type="EMBL" id="CAH2228986.1"/>
    </source>
</evidence>
<sequence>MKGRKSDEGQLFCVSDDLINLENLRDGLK</sequence>
<gene>
    <name evidence="1" type="primary">jg25463</name>
    <name evidence="1" type="ORF">PAEG_LOCUS8486</name>
</gene>
<dbReference type="Proteomes" id="UP000838756">
    <property type="component" value="Unassembled WGS sequence"/>
</dbReference>
<organism evidence="1 2">
    <name type="scientific">Pararge aegeria aegeria</name>
    <dbReference type="NCBI Taxonomy" id="348720"/>
    <lineage>
        <taxon>Eukaryota</taxon>
        <taxon>Metazoa</taxon>
        <taxon>Ecdysozoa</taxon>
        <taxon>Arthropoda</taxon>
        <taxon>Hexapoda</taxon>
        <taxon>Insecta</taxon>
        <taxon>Pterygota</taxon>
        <taxon>Neoptera</taxon>
        <taxon>Endopterygota</taxon>
        <taxon>Lepidoptera</taxon>
        <taxon>Glossata</taxon>
        <taxon>Ditrysia</taxon>
        <taxon>Papilionoidea</taxon>
        <taxon>Nymphalidae</taxon>
        <taxon>Satyrinae</taxon>
        <taxon>Satyrini</taxon>
        <taxon>Parargina</taxon>
        <taxon>Pararge</taxon>
    </lineage>
</organism>
<dbReference type="AlphaFoldDB" id="A0A8S4QZU0"/>
<feature type="non-terminal residue" evidence="1">
    <location>
        <position position="29"/>
    </location>
</feature>
<proteinExistence type="predicted"/>
<protein>
    <submittedName>
        <fullName evidence="1">Jg25463 protein</fullName>
    </submittedName>
</protein>
<comment type="caution">
    <text evidence="1">The sequence shown here is derived from an EMBL/GenBank/DDBJ whole genome shotgun (WGS) entry which is preliminary data.</text>
</comment>